<dbReference type="EMBL" id="WHPN01000388">
    <property type="protein sequence ID" value="KAF4406106.1"/>
    <property type="molecule type" value="Genomic_DNA"/>
</dbReference>
<gene>
    <name evidence="3" type="ORF">GCU69_26700</name>
</gene>
<evidence type="ECO:0000256" key="1">
    <source>
        <dbReference type="SAM" id="MobiDB-lite"/>
    </source>
</evidence>
<reference evidence="3 4" key="1">
    <citation type="submission" date="2019-10" db="EMBL/GenBank/DDBJ databases">
        <title>Streptomyces tenebrisbrunneis sp.nov., an endogenous actinomycete isolated from of Lycium ruthenicum.</title>
        <authorList>
            <person name="Ma L."/>
        </authorList>
    </citation>
    <scope>NUCLEOTIDE SEQUENCE [LARGE SCALE GENOMIC DNA]</scope>
    <source>
        <strain evidence="3 4">TRM 66187</strain>
    </source>
</reference>
<evidence type="ECO:0000313" key="4">
    <source>
        <dbReference type="Proteomes" id="UP000621266"/>
    </source>
</evidence>
<feature type="region of interest" description="Disordered" evidence="1">
    <location>
        <begin position="1"/>
        <end position="24"/>
    </location>
</feature>
<sequence>MAVAGSRVRRPEAPVASSCSPDVASGFTGRQGELDRLTQSLDAVRQEKRAGIVLVTGPRLVGKSRLVTEFLHRAALPHVYFTAGGGRPADALAAFAAEVRASTLPAAGRTPPRGTPPGWEMALIGLAGLLPADTPSAVVLDEVPALVRRDPGFGPALRQAVDVLSRLPVLLVLIGADAEVMAALGRQIDPLGSRVPTVPVRPWNPAQIAARLGLPAAEAIDAYLVSGGLPPVLAEWPHGAGVWDHLPHALHPRSALLVSGERACAAEWPAVVQPRTVLAAIGQGKTSFTEIGRASGGLHPGSLFKALDPLVSRRLVRAELPLSARISRETRYRVEDPYLHLWLAFLRPSIPAVERGRADLALAAVRDGWNAWRRRALVPVVRDALLRLGEDRLPGETAAVGGYWTRSRSGVDLVGADRMLPARRITFLGSVKWAEDTPFDAGDLACLNHGRGYVPGAGASTSLFAVSRSGCTASGVTCLEPEDLVHAWAAHPEPATPTP</sequence>
<dbReference type="Pfam" id="PF13191">
    <property type="entry name" value="AAA_16"/>
    <property type="match status" value="1"/>
</dbReference>
<keyword evidence="3" id="KW-0067">ATP-binding</keyword>
<dbReference type="InterPro" id="IPR027417">
    <property type="entry name" value="P-loop_NTPase"/>
</dbReference>
<proteinExistence type="predicted"/>
<dbReference type="GO" id="GO:0005524">
    <property type="term" value="F:ATP binding"/>
    <property type="evidence" value="ECO:0007669"/>
    <property type="project" value="UniProtKB-KW"/>
</dbReference>
<keyword evidence="4" id="KW-1185">Reference proteome</keyword>
<dbReference type="Gene3D" id="3.40.50.300">
    <property type="entry name" value="P-loop containing nucleotide triphosphate hydrolases"/>
    <property type="match status" value="1"/>
</dbReference>
<protein>
    <submittedName>
        <fullName evidence="3">ATP-binding protein</fullName>
    </submittedName>
</protein>
<dbReference type="PANTHER" id="PTHR34704">
    <property type="entry name" value="ATPASE"/>
    <property type="match status" value="1"/>
</dbReference>
<comment type="caution">
    <text evidence="3">The sequence shown here is derived from an EMBL/GenBank/DDBJ whole genome shotgun (WGS) entry which is preliminary data.</text>
</comment>
<organism evidence="3 4">
    <name type="scientific">Streptomyces lycii</name>
    <dbReference type="NCBI Taxonomy" id="2654337"/>
    <lineage>
        <taxon>Bacteria</taxon>
        <taxon>Bacillati</taxon>
        <taxon>Actinomycetota</taxon>
        <taxon>Actinomycetes</taxon>
        <taxon>Kitasatosporales</taxon>
        <taxon>Streptomycetaceae</taxon>
        <taxon>Streptomyces</taxon>
    </lineage>
</organism>
<dbReference type="Proteomes" id="UP000621266">
    <property type="component" value="Unassembled WGS sequence"/>
</dbReference>
<evidence type="ECO:0000259" key="2">
    <source>
        <dbReference type="Pfam" id="PF13191"/>
    </source>
</evidence>
<keyword evidence="3" id="KW-0547">Nucleotide-binding</keyword>
<accession>A0ABQ7FAY4</accession>
<feature type="domain" description="Orc1-like AAA ATPase" evidence="2">
    <location>
        <begin position="27"/>
        <end position="99"/>
    </location>
</feature>
<evidence type="ECO:0000313" key="3">
    <source>
        <dbReference type="EMBL" id="KAF4406106.1"/>
    </source>
</evidence>
<dbReference type="SUPFAM" id="SSF52540">
    <property type="entry name" value="P-loop containing nucleoside triphosphate hydrolases"/>
    <property type="match status" value="1"/>
</dbReference>
<name>A0ABQ7FAY4_9ACTN</name>
<dbReference type="PANTHER" id="PTHR34704:SF1">
    <property type="entry name" value="ATPASE"/>
    <property type="match status" value="1"/>
</dbReference>
<dbReference type="InterPro" id="IPR041664">
    <property type="entry name" value="AAA_16"/>
</dbReference>